<name>A0A7Y0EKP2_9CLOT</name>
<dbReference type="RefSeq" id="WP_169299812.1">
    <property type="nucleotide sequence ID" value="NZ_JABBNI010000063.1"/>
</dbReference>
<gene>
    <name evidence="1" type="ORF">HBE96_21850</name>
</gene>
<dbReference type="EMBL" id="JABBNI010000063">
    <property type="protein sequence ID" value="NMM65231.1"/>
    <property type="molecule type" value="Genomic_DNA"/>
</dbReference>
<dbReference type="AlphaFoldDB" id="A0A7Y0EKP2"/>
<comment type="caution">
    <text evidence="1">The sequence shown here is derived from an EMBL/GenBank/DDBJ whole genome shotgun (WGS) entry which is preliminary data.</text>
</comment>
<evidence type="ECO:0000313" key="2">
    <source>
        <dbReference type="Proteomes" id="UP000537131"/>
    </source>
</evidence>
<sequence>MIELAYLVDMDKVKSIPEEVQKVIGGILQVLDSEYGANRDKYEDDGGYVVVVEKEEDFQVIKDKIYIDCDSIIPEYVDKIVCTNDKDYTNSLILCNNEYAISLIIPMELLPQNLKNHIID</sequence>
<protein>
    <submittedName>
        <fullName evidence="1">Uncharacterized protein</fullName>
    </submittedName>
</protein>
<keyword evidence="2" id="KW-1185">Reference proteome</keyword>
<accession>A0A7Y0EKP2</accession>
<evidence type="ECO:0000313" key="1">
    <source>
        <dbReference type="EMBL" id="NMM65231.1"/>
    </source>
</evidence>
<reference evidence="1 2" key="1">
    <citation type="submission" date="2020-06" db="EMBL/GenBank/DDBJ databases">
        <title>Complete Genome Sequence of Clostridium muelleri sp. nov. P21T, an Acid-Alcohol Producing Acetogen Isolated from Old Hay.</title>
        <authorList>
            <person name="Duncan K.E."/>
            <person name="Tanner R.S."/>
        </authorList>
    </citation>
    <scope>NUCLEOTIDE SEQUENCE [LARGE SCALE GENOMIC DNA]</scope>
    <source>
        <strain evidence="1 2">P21</strain>
    </source>
</reference>
<organism evidence="1 2">
    <name type="scientific">Clostridium muellerianum</name>
    <dbReference type="NCBI Taxonomy" id="2716538"/>
    <lineage>
        <taxon>Bacteria</taxon>
        <taxon>Bacillati</taxon>
        <taxon>Bacillota</taxon>
        <taxon>Clostridia</taxon>
        <taxon>Eubacteriales</taxon>
        <taxon>Clostridiaceae</taxon>
        <taxon>Clostridium</taxon>
    </lineage>
</organism>
<proteinExistence type="predicted"/>
<dbReference type="Proteomes" id="UP000537131">
    <property type="component" value="Unassembled WGS sequence"/>
</dbReference>